<comment type="caution">
    <text evidence="2">The sequence shown here is derived from an EMBL/GenBank/DDBJ whole genome shotgun (WGS) entry which is preliminary data.</text>
</comment>
<name>A0A9Q3CVH1_9BASI</name>
<proteinExistence type="predicted"/>
<keyword evidence="3" id="KW-1185">Reference proteome</keyword>
<evidence type="ECO:0000313" key="3">
    <source>
        <dbReference type="Proteomes" id="UP000765509"/>
    </source>
</evidence>
<organism evidence="2 3">
    <name type="scientific">Austropuccinia psidii MF-1</name>
    <dbReference type="NCBI Taxonomy" id="1389203"/>
    <lineage>
        <taxon>Eukaryota</taxon>
        <taxon>Fungi</taxon>
        <taxon>Dikarya</taxon>
        <taxon>Basidiomycota</taxon>
        <taxon>Pucciniomycotina</taxon>
        <taxon>Pucciniomycetes</taxon>
        <taxon>Pucciniales</taxon>
        <taxon>Sphaerophragmiaceae</taxon>
        <taxon>Austropuccinia</taxon>
    </lineage>
</organism>
<dbReference type="OrthoDB" id="2737287at2759"/>
<dbReference type="EMBL" id="AVOT02009963">
    <property type="protein sequence ID" value="MBW0489201.1"/>
    <property type="molecule type" value="Genomic_DNA"/>
</dbReference>
<evidence type="ECO:0008006" key="4">
    <source>
        <dbReference type="Google" id="ProtNLM"/>
    </source>
</evidence>
<dbReference type="AlphaFoldDB" id="A0A9Q3CVH1"/>
<evidence type="ECO:0000313" key="2">
    <source>
        <dbReference type="EMBL" id="MBW0489201.1"/>
    </source>
</evidence>
<accession>A0A9Q3CVH1</accession>
<evidence type="ECO:0000256" key="1">
    <source>
        <dbReference type="SAM" id="MobiDB-lite"/>
    </source>
</evidence>
<gene>
    <name evidence="2" type="ORF">O181_028916</name>
</gene>
<dbReference type="Proteomes" id="UP000765509">
    <property type="component" value="Unassembled WGS sequence"/>
</dbReference>
<sequence length="210" mass="22866">MLLTTVYDTMKKYEHFGTIQTEKKTGRPPIMTTRDRRELDCIITRGRRLTVAQVTDLLTHQVSTRTIKCKIHKLGKKSHIAPKETLPPIMPCLSPCPPPLDEQQLGPGDLDGQVRIQAWEKGKLGPCLEDTSREVATGKPCGQPLIRLTDAHGMGCFLHSNASTIGLSQQLNDIGQDGAASLSTRPAPVHSLDGAGSLDTWSPMHLTDGG</sequence>
<protein>
    <recommendedName>
        <fullName evidence="4">Transposase Tc1-like domain-containing protein</fullName>
    </recommendedName>
</protein>
<reference evidence="2" key="1">
    <citation type="submission" date="2021-03" db="EMBL/GenBank/DDBJ databases">
        <title>Draft genome sequence of rust myrtle Austropuccinia psidii MF-1, a brazilian biotype.</title>
        <authorList>
            <person name="Quecine M.C."/>
            <person name="Pachon D.M.R."/>
            <person name="Bonatelli M.L."/>
            <person name="Correr F.H."/>
            <person name="Franceschini L.M."/>
            <person name="Leite T.F."/>
            <person name="Margarido G.R.A."/>
            <person name="Almeida C.A."/>
            <person name="Ferrarezi J.A."/>
            <person name="Labate C.A."/>
        </authorList>
    </citation>
    <scope>NUCLEOTIDE SEQUENCE</scope>
    <source>
        <strain evidence="2">MF-1</strain>
    </source>
</reference>
<feature type="region of interest" description="Disordered" evidence="1">
    <location>
        <begin position="178"/>
        <end position="210"/>
    </location>
</feature>